<feature type="transmembrane region" description="Helical" evidence="1">
    <location>
        <begin position="160"/>
        <end position="185"/>
    </location>
</feature>
<feature type="transmembrane region" description="Helical" evidence="1">
    <location>
        <begin position="191"/>
        <end position="213"/>
    </location>
</feature>
<keyword evidence="1" id="KW-0472">Membrane</keyword>
<keyword evidence="1" id="KW-1133">Transmembrane helix</keyword>
<dbReference type="AlphaFoldDB" id="A0AAF3FCS9"/>
<organism evidence="2 3">
    <name type="scientific">Mesorhabditis belari</name>
    <dbReference type="NCBI Taxonomy" id="2138241"/>
    <lineage>
        <taxon>Eukaryota</taxon>
        <taxon>Metazoa</taxon>
        <taxon>Ecdysozoa</taxon>
        <taxon>Nematoda</taxon>
        <taxon>Chromadorea</taxon>
        <taxon>Rhabditida</taxon>
        <taxon>Rhabditina</taxon>
        <taxon>Rhabditomorpha</taxon>
        <taxon>Rhabditoidea</taxon>
        <taxon>Rhabditidae</taxon>
        <taxon>Mesorhabditinae</taxon>
        <taxon>Mesorhabditis</taxon>
    </lineage>
</organism>
<evidence type="ECO:0000313" key="2">
    <source>
        <dbReference type="Proteomes" id="UP000887575"/>
    </source>
</evidence>
<keyword evidence="1" id="KW-0812">Transmembrane</keyword>
<feature type="transmembrane region" description="Helical" evidence="1">
    <location>
        <begin position="413"/>
        <end position="433"/>
    </location>
</feature>
<protein>
    <submittedName>
        <fullName evidence="3">Uncharacterized protein</fullName>
    </submittedName>
</protein>
<feature type="transmembrane region" description="Helical" evidence="1">
    <location>
        <begin position="344"/>
        <end position="366"/>
    </location>
</feature>
<feature type="transmembrane region" description="Helical" evidence="1">
    <location>
        <begin position="65"/>
        <end position="93"/>
    </location>
</feature>
<feature type="transmembrane region" description="Helical" evidence="1">
    <location>
        <begin position="372"/>
        <end position="392"/>
    </location>
</feature>
<feature type="transmembrane region" description="Helical" evidence="1">
    <location>
        <begin position="113"/>
        <end position="132"/>
    </location>
</feature>
<sequence length="596" mass="66751">MKLGPTKHRITTKWTTFLQRFASILLAFGAILTLALIVSTGIFLKTIKEPKNFYEREFSNIYQPLVGILIGLLVIAAFLPSFSTIIFIILLIFHYFFMNFLMATVFDSIISKWFHLLISVFFPHALTTIFSFRATWKLSRKGPSEAPLGRLLENCMSHSLGILLAPTFCYILLLLVCLPFSSLLLRPLISIQISAIFEFYLMILIFLPPYLFLKQKGALSLFSWSPLSKCHPIYNLRLSVEEKYIRLSHFLANTLSLAITKLKIVFLGLFAVQFFIIIILLFGQLSVSFILASKYEIFVANGTSAVEFFASKGSNRDFWCILVTLFSSSAILSLFTLRNIALSAILMCSTMNSVLSTGIIIMGTYSLESLEAHFALITSFLIAFDLNLKFCLFYRGSHRGSRTSRSSASFHQALSSFVGPTFSSILLSITLFFCTKNTIYTVFLFVLLWNLILVLFFTASLLTVAGPIDNGWFCGGTTASQYTSECTDRMVSTHDLNDTRRFSSVNYSGLYKKRMSLSVAPSVRRASMPVVALANSKHNTPGCSARKFSAVTYMGKRGMSIDGVSLPGNRSILRKEPLLHSQHSINSQHSIGSQNK</sequence>
<feature type="transmembrane region" description="Helical" evidence="1">
    <location>
        <begin position="264"/>
        <end position="285"/>
    </location>
</feature>
<evidence type="ECO:0000313" key="3">
    <source>
        <dbReference type="WBParaSite" id="MBELARI_LOCUS4787"/>
    </source>
</evidence>
<feature type="transmembrane region" description="Helical" evidence="1">
    <location>
        <begin position="318"/>
        <end position="337"/>
    </location>
</feature>
<feature type="transmembrane region" description="Helical" evidence="1">
    <location>
        <begin position="20"/>
        <end position="44"/>
    </location>
</feature>
<evidence type="ECO:0000256" key="1">
    <source>
        <dbReference type="SAM" id="Phobius"/>
    </source>
</evidence>
<name>A0AAF3FCS9_9BILA</name>
<dbReference type="WBParaSite" id="MBELARI_LOCUS4787">
    <property type="protein sequence ID" value="MBELARI_LOCUS4787"/>
    <property type="gene ID" value="MBELARI_LOCUS4787"/>
</dbReference>
<keyword evidence="2" id="KW-1185">Reference proteome</keyword>
<feature type="transmembrane region" description="Helical" evidence="1">
    <location>
        <begin position="439"/>
        <end position="462"/>
    </location>
</feature>
<accession>A0AAF3FCS9</accession>
<reference evidence="3" key="1">
    <citation type="submission" date="2024-02" db="UniProtKB">
        <authorList>
            <consortium name="WormBaseParasite"/>
        </authorList>
    </citation>
    <scope>IDENTIFICATION</scope>
</reference>
<dbReference type="Proteomes" id="UP000887575">
    <property type="component" value="Unassembled WGS sequence"/>
</dbReference>
<proteinExistence type="predicted"/>